<sequence length="621" mass="68799">MMVFRPSLSWSIADQYVHLLAREHFDWWDDVESDIAMETKAVASTSTVPVTVPNQENEYACLLARQQFNWWEDVENDITKNTKALAGGTNIPTTDTKNLATACTGPTTAIKLYGDTTNKLDDNDSQSPVSYDCWKDVDNDITVDTKDLAVTPTSPTTARNSNGEDAQTPFYYDCSKGSENDITVETEGLAAISTSPTAVSNLNDESVQLLLSEHDNWPDDATNDTAIGTGDLAVHSELLPTTNGPISGNGNWPEDAESDISMGTEDLASNSELHATTNGPVTAVELDDTCVQLSDPDTYNEFIDEYEYRELIGREDRAIHHWNWFGWPVYGPTTTPPAVSLAFMQAEPKVPQGRDRLRVVSIMNRAIHQIDPVILRVNRGNEEVLQMHGSALIEACNDDTYNHYSLHGNWVNDDFAMRQIIVPDVAGTPAVRSTSEGNFAIGNGIFENGPLISRNEWVEWQDELVAATKERSGFPRKMSWKPSPSNLKIKSMASDQLPLNPLLTYSFVPLEILSNMIQKAGVAPKRLVHKPISSPIGIMETVTRKAWSGRKSISDTPLTIRPGIMGDLIKKTWPTSCDSIRKSFVFPLEIIGAIMKKVWHLIKAIFNPHMVVSEILSMLSN</sequence>
<name>A0A0G4PHW4_PENC3</name>
<organism evidence="1 2">
    <name type="scientific">Penicillium camemberti (strain FM 013)</name>
    <dbReference type="NCBI Taxonomy" id="1429867"/>
    <lineage>
        <taxon>Eukaryota</taxon>
        <taxon>Fungi</taxon>
        <taxon>Dikarya</taxon>
        <taxon>Ascomycota</taxon>
        <taxon>Pezizomycotina</taxon>
        <taxon>Eurotiomycetes</taxon>
        <taxon>Eurotiomycetidae</taxon>
        <taxon>Eurotiales</taxon>
        <taxon>Aspergillaceae</taxon>
        <taxon>Penicillium</taxon>
    </lineage>
</organism>
<accession>A0A0G4PHW4</accession>
<dbReference type="EMBL" id="HG793149">
    <property type="protein sequence ID" value="CRL25995.1"/>
    <property type="molecule type" value="Genomic_DNA"/>
</dbReference>
<gene>
    <name evidence="1" type="ORF">PCAMFM013_S016g000276</name>
</gene>
<protein>
    <submittedName>
        <fullName evidence="1">Str. FM013</fullName>
    </submittedName>
</protein>
<evidence type="ECO:0000313" key="1">
    <source>
        <dbReference type="EMBL" id="CRL25995.1"/>
    </source>
</evidence>
<dbReference type="Proteomes" id="UP000053732">
    <property type="component" value="Unassembled WGS sequence"/>
</dbReference>
<proteinExistence type="predicted"/>
<reference evidence="1 2" key="1">
    <citation type="journal article" date="2014" name="Nat. Commun.">
        <title>Multiple recent horizontal transfers of a large genomic region in cheese making fungi.</title>
        <authorList>
            <person name="Cheeseman K."/>
            <person name="Ropars J."/>
            <person name="Renault P."/>
            <person name="Dupont J."/>
            <person name="Gouzy J."/>
            <person name="Branca A."/>
            <person name="Abraham A.L."/>
            <person name="Ceppi M."/>
            <person name="Conseiller E."/>
            <person name="Debuchy R."/>
            <person name="Malagnac F."/>
            <person name="Goarin A."/>
            <person name="Silar P."/>
            <person name="Lacoste S."/>
            <person name="Sallet E."/>
            <person name="Bensimon A."/>
            <person name="Giraud T."/>
            <person name="Brygoo Y."/>
        </authorList>
    </citation>
    <scope>NUCLEOTIDE SEQUENCE [LARGE SCALE GENOMIC DNA]</scope>
    <source>
        <strain evidence="2">FM 013</strain>
    </source>
</reference>
<keyword evidence="2" id="KW-1185">Reference proteome</keyword>
<evidence type="ECO:0000313" key="2">
    <source>
        <dbReference type="Proteomes" id="UP000053732"/>
    </source>
</evidence>
<dbReference type="AlphaFoldDB" id="A0A0G4PHW4"/>